<evidence type="ECO:0000313" key="2">
    <source>
        <dbReference type="Proteomes" id="UP000494363"/>
    </source>
</evidence>
<organism evidence="1 2">
    <name type="scientific">Paraburkholderia humisilvae</name>
    <dbReference type="NCBI Taxonomy" id="627669"/>
    <lineage>
        <taxon>Bacteria</taxon>
        <taxon>Pseudomonadati</taxon>
        <taxon>Pseudomonadota</taxon>
        <taxon>Betaproteobacteria</taxon>
        <taxon>Burkholderiales</taxon>
        <taxon>Burkholderiaceae</taxon>
        <taxon>Paraburkholderia</taxon>
    </lineage>
</organism>
<keyword evidence="2" id="KW-1185">Reference proteome</keyword>
<sequence length="29" mass="3140">MDIVELIERAREAAGSQLASAEKIGRTHS</sequence>
<dbReference type="EMBL" id="CADIKH010000026">
    <property type="protein sequence ID" value="CAB3765126.1"/>
    <property type="molecule type" value="Genomic_DNA"/>
</dbReference>
<reference evidence="1 2" key="1">
    <citation type="submission" date="2020-04" db="EMBL/GenBank/DDBJ databases">
        <authorList>
            <person name="De Canck E."/>
        </authorList>
    </citation>
    <scope>NUCLEOTIDE SEQUENCE [LARGE SCALE GENOMIC DNA]</scope>
    <source>
        <strain evidence="1 2">LMG 29542</strain>
    </source>
</reference>
<gene>
    <name evidence="1" type="ORF">LMG29542_05053</name>
</gene>
<proteinExistence type="predicted"/>
<evidence type="ECO:0000313" key="1">
    <source>
        <dbReference type="EMBL" id="CAB3765126.1"/>
    </source>
</evidence>
<accession>A0A6J5EIM5</accession>
<protein>
    <submittedName>
        <fullName evidence="1">Uncharacterized protein</fullName>
    </submittedName>
</protein>
<dbReference type="AlphaFoldDB" id="A0A6J5EIM5"/>
<dbReference type="Proteomes" id="UP000494363">
    <property type="component" value="Unassembled WGS sequence"/>
</dbReference>
<name>A0A6J5EIM5_9BURK</name>